<protein>
    <submittedName>
        <fullName evidence="8">Type III secretion protein</fullName>
    </submittedName>
</protein>
<dbReference type="Pfam" id="PF01311">
    <property type="entry name" value="Bac_export_1"/>
    <property type="match status" value="1"/>
</dbReference>
<evidence type="ECO:0000256" key="2">
    <source>
        <dbReference type="ARBA" id="ARBA00009772"/>
    </source>
</evidence>
<dbReference type="PANTHER" id="PTHR30065">
    <property type="entry name" value="FLAGELLAR BIOSYNTHETIC PROTEIN FLIR"/>
    <property type="match status" value="1"/>
</dbReference>
<keyword evidence="3" id="KW-1003">Cell membrane</keyword>
<dbReference type="PRINTS" id="PR00953">
    <property type="entry name" value="TYPE3IMRPROT"/>
</dbReference>
<evidence type="ECO:0000256" key="7">
    <source>
        <dbReference type="SAM" id="Phobius"/>
    </source>
</evidence>
<gene>
    <name evidence="8" type="ORF">DXX99_01140</name>
</gene>
<evidence type="ECO:0000313" key="8">
    <source>
        <dbReference type="EMBL" id="RDV84684.1"/>
    </source>
</evidence>
<feature type="transmembrane region" description="Helical" evidence="7">
    <location>
        <begin position="222"/>
        <end position="240"/>
    </location>
</feature>
<dbReference type="Proteomes" id="UP000256329">
    <property type="component" value="Unassembled WGS sequence"/>
</dbReference>
<keyword evidence="6 7" id="KW-0472">Membrane</keyword>
<name>A0A3D8P5U3_9THEO</name>
<keyword evidence="5 7" id="KW-1133">Transmembrane helix</keyword>
<dbReference type="PANTHER" id="PTHR30065:SF1">
    <property type="entry name" value="SURFACE PRESENTATION OF ANTIGENS PROTEIN SPAR"/>
    <property type="match status" value="1"/>
</dbReference>
<feature type="transmembrane region" description="Helical" evidence="7">
    <location>
        <begin position="115"/>
        <end position="134"/>
    </location>
</feature>
<evidence type="ECO:0000256" key="4">
    <source>
        <dbReference type="ARBA" id="ARBA00022692"/>
    </source>
</evidence>
<comment type="similarity">
    <text evidence="2">Belongs to the FliR/MopE/SpaR family.</text>
</comment>
<keyword evidence="9" id="KW-1185">Reference proteome</keyword>
<evidence type="ECO:0000256" key="5">
    <source>
        <dbReference type="ARBA" id="ARBA00022989"/>
    </source>
</evidence>
<evidence type="ECO:0000256" key="3">
    <source>
        <dbReference type="ARBA" id="ARBA00022475"/>
    </source>
</evidence>
<dbReference type="AlphaFoldDB" id="A0A3D8P5U3"/>
<dbReference type="OrthoDB" id="9807748at2"/>
<dbReference type="GO" id="GO:0006605">
    <property type="term" value="P:protein targeting"/>
    <property type="evidence" value="ECO:0007669"/>
    <property type="project" value="InterPro"/>
</dbReference>
<dbReference type="RefSeq" id="WP_115791678.1">
    <property type="nucleotide sequence ID" value="NZ_QSLN01000001.1"/>
</dbReference>
<sequence length="255" mass="26952">MPEALAKLCLLYLLVWARLLGFTLAFPPLALPGLPALWRLGVAASLSLFVTPLLPPDRPFPGGAWEWALTWTGEFALGLGMGFVAGLVFQALRVAGQLMGLQMGFGMAELLTLGGVPETMLAEFLFLLGTVLFFTTDAYQYLIGALVQSYEVLPLGGAVVKGEAVWLAVKLVGGMLATALQLAAPVLAVTVLIDASLGLLVRMVPQINVFMLGFPLKIGASLLLLGLLATTLGTVIGRLLQEVAHDLLLLTRGLS</sequence>
<evidence type="ECO:0000313" key="9">
    <source>
        <dbReference type="Proteomes" id="UP000256329"/>
    </source>
</evidence>
<evidence type="ECO:0000256" key="6">
    <source>
        <dbReference type="ARBA" id="ARBA00023136"/>
    </source>
</evidence>
<evidence type="ECO:0000256" key="1">
    <source>
        <dbReference type="ARBA" id="ARBA00004651"/>
    </source>
</evidence>
<keyword evidence="4 7" id="KW-0812">Transmembrane</keyword>
<dbReference type="InterPro" id="IPR002010">
    <property type="entry name" value="T3SS_IM_R"/>
</dbReference>
<feature type="transmembrane region" description="Helical" evidence="7">
    <location>
        <begin position="180"/>
        <end position="201"/>
    </location>
</feature>
<reference evidence="8 9" key="1">
    <citation type="submission" date="2018-08" db="EMBL/GenBank/DDBJ databases">
        <title>Form III RuBisCO-mediated autotrophy in Thermodesulfobium bacteria.</title>
        <authorList>
            <person name="Toshchakov S.V."/>
            <person name="Kublanov I.V."/>
            <person name="Frolov E."/>
            <person name="Bonch-Osmolovskaya E.A."/>
            <person name="Tourova T.P."/>
            <person name="Chernych N.A."/>
            <person name="Lebedinsky A.V."/>
        </authorList>
    </citation>
    <scope>NUCLEOTIDE SEQUENCE [LARGE SCALE GENOMIC DNA]</scope>
    <source>
        <strain evidence="8 9">SR</strain>
    </source>
</reference>
<comment type="caution">
    <text evidence="8">The sequence shown here is derived from an EMBL/GenBank/DDBJ whole genome shotgun (WGS) entry which is preliminary data.</text>
</comment>
<dbReference type="GO" id="GO:0005886">
    <property type="term" value="C:plasma membrane"/>
    <property type="evidence" value="ECO:0007669"/>
    <property type="project" value="UniProtKB-SubCell"/>
</dbReference>
<proteinExistence type="inferred from homology"/>
<accession>A0A3D8P5U3</accession>
<feature type="transmembrane region" description="Helical" evidence="7">
    <location>
        <begin position="75"/>
        <end position="95"/>
    </location>
</feature>
<organism evidence="8 9">
    <name type="scientific">Ammonifex thiophilus</name>
    <dbReference type="NCBI Taxonomy" id="444093"/>
    <lineage>
        <taxon>Bacteria</taxon>
        <taxon>Bacillati</taxon>
        <taxon>Bacillota</taxon>
        <taxon>Clostridia</taxon>
        <taxon>Thermoanaerobacterales</taxon>
        <taxon>Thermoanaerobacteraceae</taxon>
        <taxon>Ammonifex</taxon>
    </lineage>
</organism>
<comment type="subcellular location">
    <subcellularLocation>
        <location evidence="1">Cell membrane</location>
        <topology evidence="1">Multi-pass membrane protein</topology>
    </subcellularLocation>
</comment>
<dbReference type="EMBL" id="QSLN01000001">
    <property type="protein sequence ID" value="RDV84684.1"/>
    <property type="molecule type" value="Genomic_DNA"/>
</dbReference>